<keyword evidence="4" id="KW-0597">Phosphoprotein</keyword>
<dbReference type="SUPFAM" id="SSF51690">
    <property type="entry name" value="Nicotinate/Quinolinate PRTase C-terminal domain-like"/>
    <property type="match status" value="1"/>
</dbReference>
<dbReference type="InterPro" id="IPR013785">
    <property type="entry name" value="Aldolase_TIM"/>
</dbReference>
<evidence type="ECO:0000256" key="8">
    <source>
        <dbReference type="ARBA" id="ARBA00048668"/>
    </source>
</evidence>
<feature type="domain" description="Nicotinate/nicotinamide phosphoribosyltransferase" evidence="10">
    <location>
        <begin position="155"/>
        <end position="335"/>
    </location>
</feature>
<keyword evidence="12" id="KW-0328">Glycosyltransferase</keyword>
<evidence type="ECO:0000256" key="6">
    <source>
        <dbReference type="ARBA" id="ARBA00022642"/>
    </source>
</evidence>
<dbReference type="Proteomes" id="UP000727654">
    <property type="component" value="Unassembled WGS sequence"/>
</dbReference>
<comment type="pathway">
    <text evidence="1 9">Cofactor biosynthesis; NAD(+) biosynthesis; nicotinate D-ribonucleotide from nicotinate: step 1/1.</text>
</comment>
<evidence type="ECO:0000259" key="10">
    <source>
        <dbReference type="Pfam" id="PF04095"/>
    </source>
</evidence>
<dbReference type="GO" id="GO:0004516">
    <property type="term" value="F:nicotinate phosphoribosyltransferase activity"/>
    <property type="evidence" value="ECO:0007669"/>
    <property type="project" value="UniProtKB-EC"/>
</dbReference>
<dbReference type="Pfam" id="PF04095">
    <property type="entry name" value="NAPRTase"/>
    <property type="match status" value="1"/>
</dbReference>
<dbReference type="InterPro" id="IPR007229">
    <property type="entry name" value="Nic_PRibTrfase-Fam"/>
</dbReference>
<dbReference type="SUPFAM" id="SSF54675">
    <property type="entry name" value="Nicotinate/Quinolinate PRTase N-terminal domain-like"/>
    <property type="match status" value="1"/>
</dbReference>
<keyword evidence="5 9" id="KW-0436">Ligase</keyword>
<dbReference type="CDD" id="cd01570">
    <property type="entry name" value="NAPRTase_A"/>
    <property type="match status" value="1"/>
</dbReference>
<evidence type="ECO:0000256" key="2">
    <source>
        <dbReference type="ARBA" id="ARBA00010897"/>
    </source>
</evidence>
<dbReference type="EMBL" id="CAJZAI010000001">
    <property type="protein sequence ID" value="CAG9166006.1"/>
    <property type="molecule type" value="Genomic_DNA"/>
</dbReference>
<dbReference type="GO" id="GO:0016757">
    <property type="term" value="F:glycosyltransferase activity"/>
    <property type="evidence" value="ECO:0007669"/>
    <property type="project" value="UniProtKB-KW"/>
</dbReference>
<evidence type="ECO:0000256" key="9">
    <source>
        <dbReference type="RuleBase" id="RU365100"/>
    </source>
</evidence>
<dbReference type="InterPro" id="IPR040727">
    <property type="entry name" value="NAPRTase_N"/>
</dbReference>
<evidence type="ECO:0000256" key="3">
    <source>
        <dbReference type="ARBA" id="ARBA00013236"/>
    </source>
</evidence>
<evidence type="ECO:0000313" key="12">
    <source>
        <dbReference type="EMBL" id="CAG9166006.1"/>
    </source>
</evidence>
<keyword evidence="7 9" id="KW-0808">Transferase</keyword>
<dbReference type="PANTHER" id="PTHR11098:SF1">
    <property type="entry name" value="NICOTINATE PHOSPHORIBOSYLTRANSFERASE"/>
    <property type="match status" value="1"/>
</dbReference>
<proteinExistence type="inferred from homology"/>
<accession>A0ABN7Y0N4</accession>
<dbReference type="NCBIfam" id="NF006696">
    <property type="entry name" value="PRK09243.1-3"/>
    <property type="match status" value="1"/>
</dbReference>
<comment type="catalytic activity">
    <reaction evidence="8 9">
        <text>5-phospho-alpha-D-ribose 1-diphosphate + nicotinate + ATP + H2O = nicotinate beta-D-ribonucleotide + ADP + phosphate + diphosphate</text>
        <dbReference type="Rhea" id="RHEA:36163"/>
        <dbReference type="ChEBI" id="CHEBI:15377"/>
        <dbReference type="ChEBI" id="CHEBI:30616"/>
        <dbReference type="ChEBI" id="CHEBI:32544"/>
        <dbReference type="ChEBI" id="CHEBI:33019"/>
        <dbReference type="ChEBI" id="CHEBI:43474"/>
        <dbReference type="ChEBI" id="CHEBI:57502"/>
        <dbReference type="ChEBI" id="CHEBI:58017"/>
        <dbReference type="ChEBI" id="CHEBI:456216"/>
        <dbReference type="EC" id="6.3.4.21"/>
    </reaction>
</comment>
<dbReference type="RefSeq" id="WP_224078349.1">
    <property type="nucleotide sequence ID" value="NZ_CAJZAI010000001.1"/>
</dbReference>
<feature type="domain" description="Nicotinate phosphoribosyltransferase N-terminal" evidence="11">
    <location>
        <begin position="11"/>
        <end position="133"/>
    </location>
</feature>
<evidence type="ECO:0000256" key="7">
    <source>
        <dbReference type="ARBA" id="ARBA00022679"/>
    </source>
</evidence>
<evidence type="ECO:0000256" key="1">
    <source>
        <dbReference type="ARBA" id="ARBA00004952"/>
    </source>
</evidence>
<organism evidence="12 13">
    <name type="scientific">Cupriavidus laharis</name>
    <dbReference type="NCBI Taxonomy" id="151654"/>
    <lineage>
        <taxon>Bacteria</taxon>
        <taxon>Pseudomonadati</taxon>
        <taxon>Pseudomonadota</taxon>
        <taxon>Betaproteobacteria</taxon>
        <taxon>Burkholderiales</taxon>
        <taxon>Burkholderiaceae</taxon>
        <taxon>Cupriavidus</taxon>
    </lineage>
</organism>
<keyword evidence="13" id="KW-1185">Reference proteome</keyword>
<comment type="similarity">
    <text evidence="2 9">Belongs to the NAPRTase family.</text>
</comment>
<name>A0ABN7Y0N4_9BURK</name>
<dbReference type="NCBIfam" id="NF009131">
    <property type="entry name" value="PRK12484.1"/>
    <property type="match status" value="1"/>
</dbReference>
<protein>
    <recommendedName>
        <fullName evidence="3 9">Nicotinate phosphoribosyltransferase</fullName>
        <ecNumber evidence="3 9">6.3.4.21</ecNumber>
    </recommendedName>
</protein>
<comment type="PTM">
    <text evidence="9">Transiently phosphorylated on a His residue during the reaction cycle. Phosphorylation strongly increases the affinity for substrates and increases the rate of nicotinate D-ribonucleotide production. Dephosphorylation regenerates the low-affinity form of the enzyme, leading to product release.</text>
</comment>
<gene>
    <name evidence="12" type="primary">pncB2_1</name>
    <name evidence="12" type="ORF">LMG23992_00664</name>
</gene>
<dbReference type="PIRSF" id="PIRSF000484">
    <property type="entry name" value="NAPRT"/>
    <property type="match status" value="1"/>
</dbReference>
<keyword evidence="6 9" id="KW-0662">Pyridine nucleotide biosynthesis</keyword>
<evidence type="ECO:0000313" key="13">
    <source>
        <dbReference type="Proteomes" id="UP000727654"/>
    </source>
</evidence>
<evidence type="ECO:0000259" key="11">
    <source>
        <dbReference type="Pfam" id="PF17767"/>
    </source>
</evidence>
<dbReference type="Gene3D" id="3.20.140.10">
    <property type="entry name" value="nicotinate phosphoribosyltransferase"/>
    <property type="match status" value="1"/>
</dbReference>
<dbReference type="EC" id="6.3.4.21" evidence="3 9"/>
<comment type="function">
    <text evidence="9">Catalyzes the first step in the biosynthesis of NAD from nicotinic acid, the ATP-dependent synthesis of beta-nicotinate D-ribonucleotide from nicotinate and 5-phospho-D-ribose 1-phosphate.</text>
</comment>
<dbReference type="NCBIfam" id="TIGR01513">
    <property type="entry name" value="NAPRTase_put"/>
    <property type="match status" value="1"/>
</dbReference>
<sequence>MTTHITSESPLLTDLYEFTMMQAYFDAGMNDTASFEFFVRKLPAGRNFLIAAGLEQVLAYLETLRFSADDIGLLKQTGHFSTPFLRSLEGFRFSGDVQAMPEGMVFFPDEPILRVTAPIREAQLVESRVMNLLHYETIVASKAARVALMAQGRSLVDFGLRRAHGAEAGMLSARASYLAGFTGTATLLAGLRYGIPVYGTMAHSYVQAHLDEAQAFESFARSQPGNSTLLIDTYDTEAGAHKVAALAARLRESGIRVNAVRLDSGDLGEHARRVRAILDGAGFREIGIFASGNLDEYRVRDLVESGAPIDGFGVGTRMNTSADAPYLDCAYKLTEYAGLPRRKRSEGKATWPGRKQSYRRYGADGTMSGDTLTLEGDACDGVPLMQPCMTAGRRTAPPVPLGTSRALAMQQIAALPAALRSLEPASAYPVAVSAALIDLARAADALSGSAGAGSHTGLRG</sequence>
<dbReference type="InterPro" id="IPR006405">
    <property type="entry name" value="Nic_PRibTrfase_pncB"/>
</dbReference>
<dbReference type="InterPro" id="IPR041525">
    <property type="entry name" value="N/Namide_PRibTrfase"/>
</dbReference>
<dbReference type="PANTHER" id="PTHR11098">
    <property type="entry name" value="NICOTINATE PHOSPHORIBOSYLTRANSFERASE"/>
    <property type="match status" value="1"/>
</dbReference>
<reference evidence="12 13" key="1">
    <citation type="submission" date="2021-08" db="EMBL/GenBank/DDBJ databases">
        <authorList>
            <person name="Peeters C."/>
        </authorList>
    </citation>
    <scope>NUCLEOTIDE SEQUENCE [LARGE SCALE GENOMIC DNA]</scope>
    <source>
        <strain evidence="12 13">LMG 23992</strain>
    </source>
</reference>
<dbReference type="InterPro" id="IPR036068">
    <property type="entry name" value="Nicotinate_pribotase-like_C"/>
</dbReference>
<dbReference type="Pfam" id="PF17767">
    <property type="entry name" value="NAPRTase_N"/>
    <property type="match status" value="1"/>
</dbReference>
<evidence type="ECO:0000256" key="4">
    <source>
        <dbReference type="ARBA" id="ARBA00022553"/>
    </source>
</evidence>
<comment type="caution">
    <text evidence="12">The sequence shown here is derived from an EMBL/GenBank/DDBJ whole genome shotgun (WGS) entry which is preliminary data.</text>
</comment>
<evidence type="ECO:0000256" key="5">
    <source>
        <dbReference type="ARBA" id="ARBA00022598"/>
    </source>
</evidence>
<dbReference type="Gene3D" id="3.20.20.70">
    <property type="entry name" value="Aldolase class I"/>
    <property type="match status" value="1"/>
</dbReference>